<evidence type="ECO:0000313" key="2">
    <source>
        <dbReference type="Proteomes" id="UP000298471"/>
    </source>
</evidence>
<gene>
    <name evidence="1" type="ORF">E5K02_01145</name>
</gene>
<reference evidence="1 2" key="1">
    <citation type="submission" date="2019-04" db="EMBL/GenBank/DDBJ databases">
        <authorList>
            <person name="Feng G."/>
            <person name="Zhang J."/>
            <person name="Zhu H."/>
        </authorList>
    </citation>
    <scope>NUCLEOTIDE SEQUENCE [LARGE SCALE GENOMIC DNA]</scope>
    <source>
        <strain evidence="1 2">9PBR-1</strain>
    </source>
</reference>
<accession>A0A4Z0QGE1</accession>
<evidence type="ECO:0000313" key="1">
    <source>
        <dbReference type="EMBL" id="TGE28101.1"/>
    </source>
</evidence>
<sequence>MQVSAEHSFWCWKHKLQGILQLLSFLSGYAYSEADADAVAYGLHTTDTDQRRVLPYDLSGINGQCRVELALDADDRDIVFITTTASGALQERIVFLSQVQEVLKTIEVNFT</sequence>
<protein>
    <submittedName>
        <fullName evidence="1">Uncharacterized protein</fullName>
    </submittedName>
</protein>
<comment type="caution">
    <text evidence="1">The sequence shown here is derived from an EMBL/GenBank/DDBJ whole genome shotgun (WGS) entry which is preliminary data.</text>
</comment>
<dbReference type="Proteomes" id="UP000298471">
    <property type="component" value="Unassembled WGS sequence"/>
</dbReference>
<organism evidence="1 2">
    <name type="scientific">Hymenobacter metallicola</name>
    <dbReference type="NCBI Taxonomy" id="2563114"/>
    <lineage>
        <taxon>Bacteria</taxon>
        <taxon>Pseudomonadati</taxon>
        <taxon>Bacteroidota</taxon>
        <taxon>Cytophagia</taxon>
        <taxon>Cytophagales</taxon>
        <taxon>Hymenobacteraceae</taxon>
        <taxon>Hymenobacter</taxon>
    </lineage>
</organism>
<dbReference type="OrthoDB" id="981671at2"/>
<dbReference type="EMBL" id="SRMB01000001">
    <property type="protein sequence ID" value="TGE28101.1"/>
    <property type="molecule type" value="Genomic_DNA"/>
</dbReference>
<dbReference type="RefSeq" id="WP_135391474.1">
    <property type="nucleotide sequence ID" value="NZ_SRMB01000001.1"/>
</dbReference>
<name>A0A4Z0QGE1_9BACT</name>
<proteinExistence type="predicted"/>
<keyword evidence="2" id="KW-1185">Reference proteome</keyword>
<dbReference type="AlphaFoldDB" id="A0A4Z0QGE1"/>